<feature type="compositionally biased region" description="Basic and acidic residues" evidence="8">
    <location>
        <begin position="1"/>
        <end position="22"/>
    </location>
</feature>
<evidence type="ECO:0000256" key="6">
    <source>
        <dbReference type="ARBA" id="ARBA00023316"/>
    </source>
</evidence>
<dbReference type="InterPro" id="IPR004391">
    <property type="entry name" value="Glu_race"/>
</dbReference>
<dbReference type="NCBIfam" id="TIGR00067">
    <property type="entry name" value="glut_race"/>
    <property type="match status" value="1"/>
</dbReference>
<evidence type="ECO:0000256" key="3">
    <source>
        <dbReference type="ARBA" id="ARBA00022960"/>
    </source>
</evidence>
<dbReference type="PANTHER" id="PTHR21198">
    <property type="entry name" value="GLUTAMATE RACEMASE"/>
    <property type="match status" value="1"/>
</dbReference>
<evidence type="ECO:0000313" key="10">
    <source>
        <dbReference type="Proteomes" id="UP001152321"/>
    </source>
</evidence>
<evidence type="ECO:0000313" key="9">
    <source>
        <dbReference type="EMBL" id="MDG0818275.1"/>
    </source>
</evidence>
<dbReference type="HAMAP" id="MF_00258">
    <property type="entry name" value="Glu_racemase"/>
    <property type="match status" value="1"/>
</dbReference>
<dbReference type="InterPro" id="IPR033134">
    <property type="entry name" value="Asp/Glu_racemase_AS_2"/>
</dbReference>
<sequence>MADKDSRSHNKEDSQPAVEDSRPIGVFDSGIGGLTVLKELALQFPQENFLYLGDTARLPYGSKSPHTIRRYSEQNIEFLQSQNVKAIVIACNSASTQVPEREFAGLPVYNVIGPGSQRALEVSEGLRIGVLGTRATINSQAYTKQIHSLNPHAQVFDQACPLFVPLAEEGWDSDPVTNLIVFRYLSSLMQNQIDTLILGCTHYPILKNSIARVTGSSIQLVDSGEAIADWLEEDFMAGRLLRRMNPTPRQVDVTTTDASAHFTELAHRILKPVKADDFRVVNI</sequence>
<comment type="similarity">
    <text evidence="7">Belongs to the aspartate/glutamate racemases family.</text>
</comment>
<feature type="region of interest" description="Disordered" evidence="8">
    <location>
        <begin position="1"/>
        <end position="24"/>
    </location>
</feature>
<dbReference type="RefSeq" id="WP_277579750.1">
    <property type="nucleotide sequence ID" value="NZ_JANRMI010000007.1"/>
</dbReference>
<feature type="binding site" evidence="7">
    <location>
        <begin position="28"/>
        <end position="29"/>
    </location>
    <ligand>
        <name>substrate</name>
    </ligand>
</feature>
<evidence type="ECO:0000256" key="2">
    <source>
        <dbReference type="ARBA" id="ARBA00013090"/>
    </source>
</evidence>
<evidence type="ECO:0000256" key="7">
    <source>
        <dbReference type="HAMAP-Rule" id="MF_00258"/>
    </source>
</evidence>
<dbReference type="SUPFAM" id="SSF53681">
    <property type="entry name" value="Aspartate/glutamate racemase"/>
    <property type="match status" value="2"/>
</dbReference>
<comment type="function">
    <text evidence="7">Provides the (R)-glutamate required for cell wall biosynthesis.</text>
</comment>
<dbReference type="PANTHER" id="PTHR21198:SF2">
    <property type="entry name" value="GLUTAMATE RACEMASE"/>
    <property type="match status" value="1"/>
</dbReference>
<dbReference type="PROSITE" id="PS00924">
    <property type="entry name" value="ASP_GLU_RACEMASE_2"/>
    <property type="match status" value="1"/>
</dbReference>
<evidence type="ECO:0000256" key="1">
    <source>
        <dbReference type="ARBA" id="ARBA00001602"/>
    </source>
</evidence>
<dbReference type="Proteomes" id="UP001152321">
    <property type="component" value="Unassembled WGS sequence"/>
</dbReference>
<organism evidence="9 10">
    <name type="scientific">Bdellovibrio svalbardensis</name>
    <dbReference type="NCBI Taxonomy" id="2972972"/>
    <lineage>
        <taxon>Bacteria</taxon>
        <taxon>Pseudomonadati</taxon>
        <taxon>Bdellovibrionota</taxon>
        <taxon>Bdellovibrionia</taxon>
        <taxon>Bdellovibrionales</taxon>
        <taxon>Pseudobdellovibrionaceae</taxon>
        <taxon>Bdellovibrio</taxon>
    </lineage>
</organism>
<proteinExistence type="inferred from homology"/>
<dbReference type="Gene3D" id="3.40.50.1860">
    <property type="match status" value="2"/>
</dbReference>
<evidence type="ECO:0000256" key="4">
    <source>
        <dbReference type="ARBA" id="ARBA00022984"/>
    </source>
</evidence>
<reference evidence="9" key="1">
    <citation type="submission" date="2022-08" db="EMBL/GenBank/DDBJ databases">
        <title>Novel Bdellovibrio Species Isolated from Svalbard: Designation Bdellovibrio svalbardensis.</title>
        <authorList>
            <person name="Mitchell R.J."/>
            <person name="Choi S.Y."/>
        </authorList>
    </citation>
    <scope>NUCLEOTIDE SEQUENCE</scope>
    <source>
        <strain evidence="9">PAP01</strain>
    </source>
</reference>
<accession>A0ABT6DN17</accession>
<comment type="caution">
    <text evidence="9">The sequence shown here is derived from an EMBL/GenBank/DDBJ whole genome shotgun (WGS) entry which is preliminary data.</text>
</comment>
<dbReference type="EC" id="5.1.1.3" evidence="2 7"/>
<protein>
    <recommendedName>
        <fullName evidence="2 7">Glutamate racemase</fullName>
        <ecNumber evidence="2 7">5.1.1.3</ecNumber>
    </recommendedName>
</protein>
<name>A0ABT6DN17_9BACT</name>
<dbReference type="GO" id="GO:0008881">
    <property type="term" value="F:glutamate racemase activity"/>
    <property type="evidence" value="ECO:0007669"/>
    <property type="project" value="UniProtKB-EC"/>
</dbReference>
<dbReference type="PROSITE" id="PS00923">
    <property type="entry name" value="ASP_GLU_RACEMASE_1"/>
    <property type="match status" value="1"/>
</dbReference>
<comment type="pathway">
    <text evidence="7">Cell wall biogenesis; peptidoglycan biosynthesis.</text>
</comment>
<dbReference type="InterPro" id="IPR001920">
    <property type="entry name" value="Asp/Glu_race"/>
</dbReference>
<keyword evidence="4 7" id="KW-0573">Peptidoglycan synthesis</keyword>
<keyword evidence="5 7" id="KW-0413">Isomerase</keyword>
<evidence type="ECO:0000256" key="5">
    <source>
        <dbReference type="ARBA" id="ARBA00023235"/>
    </source>
</evidence>
<dbReference type="InterPro" id="IPR018187">
    <property type="entry name" value="Asp/Glu_racemase_AS_1"/>
</dbReference>
<dbReference type="Pfam" id="PF01177">
    <property type="entry name" value="Asp_Glu_race"/>
    <property type="match status" value="1"/>
</dbReference>
<feature type="active site" description="Proton donor/acceptor" evidence="7">
    <location>
        <position position="200"/>
    </location>
</feature>
<feature type="binding site" evidence="7">
    <location>
        <begin position="201"/>
        <end position="202"/>
    </location>
    <ligand>
        <name>substrate</name>
    </ligand>
</feature>
<keyword evidence="6 7" id="KW-0961">Cell wall biogenesis/degradation</keyword>
<keyword evidence="3 7" id="KW-0133">Cell shape</keyword>
<evidence type="ECO:0000256" key="8">
    <source>
        <dbReference type="SAM" id="MobiDB-lite"/>
    </source>
</evidence>
<gene>
    <name evidence="7 9" type="primary">murI</name>
    <name evidence="9" type="ORF">NWE73_17975</name>
</gene>
<feature type="active site" description="Proton donor/acceptor" evidence="7">
    <location>
        <position position="91"/>
    </location>
</feature>
<dbReference type="InterPro" id="IPR015942">
    <property type="entry name" value="Asp/Glu/hydantoin_racemase"/>
</dbReference>
<feature type="binding site" evidence="7">
    <location>
        <begin position="92"/>
        <end position="93"/>
    </location>
    <ligand>
        <name>substrate</name>
    </ligand>
</feature>
<keyword evidence="10" id="KW-1185">Reference proteome</keyword>
<feature type="binding site" evidence="7">
    <location>
        <begin position="60"/>
        <end position="61"/>
    </location>
    <ligand>
        <name>substrate</name>
    </ligand>
</feature>
<comment type="catalytic activity">
    <reaction evidence="1 7">
        <text>L-glutamate = D-glutamate</text>
        <dbReference type="Rhea" id="RHEA:12813"/>
        <dbReference type="ChEBI" id="CHEBI:29985"/>
        <dbReference type="ChEBI" id="CHEBI:29986"/>
        <dbReference type="EC" id="5.1.1.3"/>
    </reaction>
</comment>
<dbReference type="EMBL" id="JANRMI010000007">
    <property type="protein sequence ID" value="MDG0818275.1"/>
    <property type="molecule type" value="Genomic_DNA"/>
</dbReference>